<feature type="region of interest" description="Disordered" evidence="1">
    <location>
        <begin position="1"/>
        <end position="27"/>
    </location>
</feature>
<protein>
    <submittedName>
        <fullName evidence="2">Uncharacterized protein</fullName>
    </submittedName>
</protein>
<sequence length="130" mass="14430">MSSTVTSSTRRFSDHFEPQDIDPQEQRRLRGHLEQIDYTAFISNREIMAQALGRLDAGHFQKLAVTTAQARARWAAMALAISQSGRAPDAAEVEKLAALRLAYDELSAAYEALRRMVERGYVAYGPAVSS</sequence>
<reference evidence="2 3" key="1">
    <citation type="submission" date="2017-12" db="EMBL/GenBank/DDBJ databases">
        <title>The genome sequence of Caulobacter sp. 410.</title>
        <authorList>
            <person name="Gao J."/>
            <person name="Mao X."/>
            <person name="Sun J."/>
        </authorList>
    </citation>
    <scope>NUCLEOTIDE SEQUENCE [LARGE SCALE GENOMIC DNA]</scope>
    <source>
        <strain evidence="2 3">410</strain>
    </source>
</reference>
<accession>A0A2N5D5P8</accession>
<evidence type="ECO:0000256" key="1">
    <source>
        <dbReference type="SAM" id="MobiDB-lite"/>
    </source>
</evidence>
<dbReference type="OrthoDB" id="7631031at2"/>
<comment type="caution">
    <text evidence="2">The sequence shown here is derived from an EMBL/GenBank/DDBJ whole genome shotgun (WGS) entry which is preliminary data.</text>
</comment>
<organism evidence="2 3">
    <name type="scientific">Caulobacter zeae</name>
    <dbReference type="NCBI Taxonomy" id="2055137"/>
    <lineage>
        <taxon>Bacteria</taxon>
        <taxon>Pseudomonadati</taxon>
        <taxon>Pseudomonadota</taxon>
        <taxon>Alphaproteobacteria</taxon>
        <taxon>Caulobacterales</taxon>
        <taxon>Caulobacteraceae</taxon>
        <taxon>Caulobacter</taxon>
    </lineage>
</organism>
<evidence type="ECO:0000313" key="3">
    <source>
        <dbReference type="Proteomes" id="UP000234479"/>
    </source>
</evidence>
<proteinExistence type="predicted"/>
<feature type="compositionally biased region" description="Basic and acidic residues" evidence="1">
    <location>
        <begin position="11"/>
        <end position="27"/>
    </location>
</feature>
<dbReference type="Proteomes" id="UP000234479">
    <property type="component" value="Unassembled WGS sequence"/>
</dbReference>
<name>A0A2N5D5P8_9CAUL</name>
<gene>
    <name evidence="2" type="ORF">SGCZBJ_20630</name>
</gene>
<keyword evidence="3" id="KW-1185">Reference proteome</keyword>
<evidence type="ECO:0000313" key="2">
    <source>
        <dbReference type="EMBL" id="PLR21407.1"/>
    </source>
</evidence>
<dbReference type="EMBL" id="PJRS01000042">
    <property type="protein sequence ID" value="PLR21407.1"/>
    <property type="molecule type" value="Genomic_DNA"/>
</dbReference>
<dbReference type="AlphaFoldDB" id="A0A2N5D5P8"/>
<dbReference type="RefSeq" id="WP_101719816.1">
    <property type="nucleotide sequence ID" value="NZ_PJRS01000042.1"/>
</dbReference>